<organism evidence="1">
    <name type="scientific">Streptomyces sp. NBC_00119</name>
    <dbReference type="NCBI Taxonomy" id="2975659"/>
    <lineage>
        <taxon>Bacteria</taxon>
        <taxon>Bacillati</taxon>
        <taxon>Actinomycetota</taxon>
        <taxon>Actinomycetes</taxon>
        <taxon>Kitasatosporales</taxon>
        <taxon>Streptomycetaceae</taxon>
        <taxon>Streptomyces</taxon>
    </lineage>
</organism>
<name>A0AAU1U737_9ACTN</name>
<gene>
    <name evidence="1" type="ORF">OHU69_21440</name>
</gene>
<protein>
    <submittedName>
        <fullName evidence="1">Uncharacterized protein</fullName>
    </submittedName>
</protein>
<proteinExistence type="predicted"/>
<dbReference type="AlphaFoldDB" id="A0AAU1U737"/>
<evidence type="ECO:0000313" key="1">
    <source>
        <dbReference type="EMBL" id="WTS13386.1"/>
    </source>
</evidence>
<accession>A0AAU1U737</accession>
<sequence>MEVPIRSRLLDYVGGVDAGALAHDDGAGPKPGVPAYHTAVYVPVVIGATGVIDHAFHEHWSEDIHKDGVVGGVLHGSGHVLSQTGDDFKRLGKDVWGGIKSIF</sequence>
<reference evidence="1" key="1">
    <citation type="submission" date="2022-10" db="EMBL/GenBank/DDBJ databases">
        <title>The complete genomes of actinobacterial strains from the NBC collection.</title>
        <authorList>
            <person name="Joergensen T.S."/>
            <person name="Alvarez Arevalo M."/>
            <person name="Sterndorff E.B."/>
            <person name="Faurdal D."/>
            <person name="Vuksanovic O."/>
            <person name="Mourched A.-S."/>
            <person name="Charusanti P."/>
            <person name="Shaw S."/>
            <person name="Blin K."/>
            <person name="Weber T."/>
        </authorList>
    </citation>
    <scope>NUCLEOTIDE SEQUENCE</scope>
    <source>
        <strain evidence="1">NBC_00119</strain>
    </source>
</reference>
<dbReference type="EMBL" id="CP108195">
    <property type="protein sequence ID" value="WTS13386.1"/>
    <property type="molecule type" value="Genomic_DNA"/>
</dbReference>